<keyword evidence="1" id="KW-0812">Transmembrane</keyword>
<feature type="transmembrane region" description="Helical" evidence="1">
    <location>
        <begin position="99"/>
        <end position="122"/>
    </location>
</feature>
<reference evidence="2 3" key="1">
    <citation type="submission" date="2019-07" db="EMBL/GenBank/DDBJ databases">
        <title>Whole genome shotgun sequence of Aeromicrobium flavum NBRC 107625.</title>
        <authorList>
            <person name="Hosoyama A."/>
            <person name="Uohara A."/>
            <person name="Ohji S."/>
            <person name="Ichikawa N."/>
        </authorList>
    </citation>
    <scope>NUCLEOTIDE SEQUENCE [LARGE SCALE GENOMIC DNA]</scope>
    <source>
        <strain evidence="2 3">NBRC 107625</strain>
    </source>
</reference>
<dbReference type="AlphaFoldDB" id="A0A512HYJ4"/>
<gene>
    <name evidence="2" type="ORF">AFL01nite_28440</name>
</gene>
<organism evidence="2 3">
    <name type="scientific">Aeromicrobium flavum</name>
    <dbReference type="NCBI Taxonomy" id="416568"/>
    <lineage>
        <taxon>Bacteria</taxon>
        <taxon>Bacillati</taxon>
        <taxon>Actinomycetota</taxon>
        <taxon>Actinomycetes</taxon>
        <taxon>Propionibacteriales</taxon>
        <taxon>Nocardioidaceae</taxon>
        <taxon>Aeromicrobium</taxon>
    </lineage>
</organism>
<name>A0A512HYJ4_9ACTN</name>
<sequence>MGLLSMLSGLLLIIAGAVTWYVVTDELNAQNITVAEDADWFAGEKVQGPLTAYSQAEIIDKHALESTGGKTYAELDREDPLREVAMNASFLRASLFTSVVAYGVALFAMGMGLLWILLGWSLRKLAP</sequence>
<protein>
    <recommendedName>
        <fullName evidence="4">Aromatic ring-opening dioxygenase LigA</fullName>
    </recommendedName>
</protein>
<proteinExistence type="predicted"/>
<evidence type="ECO:0008006" key="4">
    <source>
        <dbReference type="Google" id="ProtNLM"/>
    </source>
</evidence>
<accession>A0A512HYJ4</accession>
<evidence type="ECO:0000313" key="3">
    <source>
        <dbReference type="Proteomes" id="UP000321769"/>
    </source>
</evidence>
<comment type="caution">
    <text evidence="2">The sequence shown here is derived from an EMBL/GenBank/DDBJ whole genome shotgun (WGS) entry which is preliminary data.</text>
</comment>
<dbReference type="Proteomes" id="UP000321769">
    <property type="component" value="Unassembled WGS sequence"/>
</dbReference>
<keyword evidence="3" id="KW-1185">Reference proteome</keyword>
<evidence type="ECO:0000256" key="1">
    <source>
        <dbReference type="SAM" id="Phobius"/>
    </source>
</evidence>
<evidence type="ECO:0000313" key="2">
    <source>
        <dbReference type="EMBL" id="GEO90517.1"/>
    </source>
</evidence>
<keyword evidence="1" id="KW-1133">Transmembrane helix</keyword>
<keyword evidence="1" id="KW-0472">Membrane</keyword>
<dbReference type="EMBL" id="BJZQ01000021">
    <property type="protein sequence ID" value="GEO90517.1"/>
    <property type="molecule type" value="Genomic_DNA"/>
</dbReference>